<feature type="compositionally biased region" description="Basic residues" evidence="1">
    <location>
        <begin position="328"/>
        <end position="337"/>
    </location>
</feature>
<organism evidence="2 3">
    <name type="scientific">Durusdinium trenchii</name>
    <dbReference type="NCBI Taxonomy" id="1381693"/>
    <lineage>
        <taxon>Eukaryota</taxon>
        <taxon>Sar</taxon>
        <taxon>Alveolata</taxon>
        <taxon>Dinophyceae</taxon>
        <taxon>Suessiales</taxon>
        <taxon>Symbiodiniaceae</taxon>
        <taxon>Durusdinium</taxon>
    </lineage>
</organism>
<evidence type="ECO:0000313" key="3">
    <source>
        <dbReference type="Proteomes" id="UP001642464"/>
    </source>
</evidence>
<evidence type="ECO:0000256" key="1">
    <source>
        <dbReference type="SAM" id="MobiDB-lite"/>
    </source>
</evidence>
<name>A0ABP0QPC7_9DINO</name>
<feature type="region of interest" description="Disordered" evidence="1">
    <location>
        <begin position="127"/>
        <end position="157"/>
    </location>
</feature>
<feature type="region of interest" description="Disordered" evidence="1">
    <location>
        <begin position="328"/>
        <end position="356"/>
    </location>
</feature>
<keyword evidence="3" id="KW-1185">Reference proteome</keyword>
<sequence length="479" mass="52730">MEKFVCLRLQYLVHLLSHSCSNTNVTIEGISADQKAMLLSLPKELEQNPLHLSSLVPFDMLLSSAEWGERWADIISKSNNLKDMVQNVQKTCNFDDTGALAMTISDRIAALSSIQLKMSEGVTSMECNKAKDGKGGDSGEGVEDKVDEKKDSAAKTTSQSLIPLDDANAFSTEDFCKAFNESPEAQALRMVFRDCNVLFLKQVEMRLSSLVWDAYQFLANTKSVVVNVQASKPEVKVKVPIPDDLCLPLVGGKVEWYMDKPIGNTADFCIPATAAKTVTRSDLAFFKSIQKELTVVAKHSIYGGDNDVDLVLLERQWITSATKAKKATAKKASKKKAQAASEQDDRTTPNQESEGNREMFAQLGVDMPVSAEEQVKLLKELLETDTKLDECIRNAKNSVKKPETVAINKLATDDEKNSRSHRAKLMAEAIEAAKKYENTKAAALINEEKKGVRVAVPKKKAAKSDEAKLVLALGKHLLK</sequence>
<proteinExistence type="predicted"/>
<evidence type="ECO:0000313" key="2">
    <source>
        <dbReference type="EMBL" id="CAK9090138.1"/>
    </source>
</evidence>
<accession>A0ABP0QPC7</accession>
<feature type="compositionally biased region" description="Basic and acidic residues" evidence="1">
    <location>
        <begin position="128"/>
        <end position="153"/>
    </location>
</feature>
<protein>
    <submittedName>
        <fullName evidence="2">Uncharacterized protein</fullName>
    </submittedName>
</protein>
<dbReference type="Proteomes" id="UP001642464">
    <property type="component" value="Unassembled WGS sequence"/>
</dbReference>
<dbReference type="EMBL" id="CAXAMM010039940">
    <property type="protein sequence ID" value="CAK9090138.1"/>
    <property type="molecule type" value="Genomic_DNA"/>
</dbReference>
<reference evidence="2 3" key="1">
    <citation type="submission" date="2024-02" db="EMBL/GenBank/DDBJ databases">
        <authorList>
            <person name="Chen Y."/>
            <person name="Shah S."/>
            <person name="Dougan E. K."/>
            <person name="Thang M."/>
            <person name="Chan C."/>
        </authorList>
    </citation>
    <scope>NUCLEOTIDE SEQUENCE [LARGE SCALE GENOMIC DNA]</scope>
</reference>
<comment type="caution">
    <text evidence="2">The sequence shown here is derived from an EMBL/GenBank/DDBJ whole genome shotgun (WGS) entry which is preliminary data.</text>
</comment>
<gene>
    <name evidence="2" type="ORF">SCF082_LOCUS42518</name>
</gene>